<organism evidence="1 2">
    <name type="scientific">Rhizophagus irregularis</name>
    <dbReference type="NCBI Taxonomy" id="588596"/>
    <lineage>
        <taxon>Eukaryota</taxon>
        <taxon>Fungi</taxon>
        <taxon>Fungi incertae sedis</taxon>
        <taxon>Mucoromycota</taxon>
        <taxon>Glomeromycotina</taxon>
        <taxon>Glomeromycetes</taxon>
        <taxon>Glomerales</taxon>
        <taxon>Glomeraceae</taxon>
        <taxon>Rhizophagus</taxon>
    </lineage>
</organism>
<sequence length="110" mass="12780">MSIRQESIISAVDRANNILNFNIHNTIIQCELVNKIINDNKSLTKAEKKEAIKIINQHYDHCKIVYNEGTRIYNNKENYHKDLNIIDESTEGDMELFDDLIDTTEKALTL</sequence>
<reference evidence="1 2" key="2">
    <citation type="submission" date="2017-10" db="EMBL/GenBank/DDBJ databases">
        <title>Extensive intraspecific genome diversity in a model arbuscular mycorrhizal fungus.</title>
        <authorList>
            <person name="Chen E.C.H."/>
            <person name="Morin E."/>
            <person name="Baudet D."/>
            <person name="Noel J."/>
            <person name="Ndikumana S."/>
            <person name="Charron P."/>
            <person name="St-Onge C."/>
            <person name="Giorgi J."/>
            <person name="Grigoriev I.V."/>
            <person name="Roux C."/>
            <person name="Martin F.M."/>
            <person name="Corradi N."/>
        </authorList>
    </citation>
    <scope>NUCLEOTIDE SEQUENCE [LARGE SCALE GENOMIC DNA]</scope>
    <source>
        <strain evidence="1 2">C2</strain>
    </source>
</reference>
<dbReference type="VEuPathDB" id="FungiDB:FUN_004093"/>
<protein>
    <submittedName>
        <fullName evidence="1">Uncharacterized protein</fullName>
    </submittedName>
</protein>
<comment type="caution">
    <text evidence="1">The sequence shown here is derived from an EMBL/GenBank/DDBJ whole genome shotgun (WGS) entry which is preliminary data.</text>
</comment>
<gene>
    <name evidence="1" type="ORF">RhiirC2_793719</name>
</gene>
<evidence type="ECO:0000313" key="1">
    <source>
        <dbReference type="EMBL" id="PKK60177.1"/>
    </source>
</evidence>
<proteinExistence type="predicted"/>
<evidence type="ECO:0000313" key="2">
    <source>
        <dbReference type="Proteomes" id="UP000233469"/>
    </source>
</evidence>
<dbReference type="Proteomes" id="UP000233469">
    <property type="component" value="Unassembled WGS sequence"/>
</dbReference>
<name>A0A2N1MEW0_9GLOM</name>
<dbReference type="AlphaFoldDB" id="A0A2N1MEW0"/>
<accession>A0A2N1MEW0</accession>
<dbReference type="EMBL" id="LLXL01002696">
    <property type="protein sequence ID" value="PKK60177.1"/>
    <property type="molecule type" value="Genomic_DNA"/>
</dbReference>
<reference evidence="1 2" key="1">
    <citation type="submission" date="2016-04" db="EMBL/GenBank/DDBJ databases">
        <title>Genome analyses suggest a sexual origin of heterokaryosis in a supposedly ancient asexual fungus.</title>
        <authorList>
            <person name="Ropars J."/>
            <person name="Sedzielewska K."/>
            <person name="Noel J."/>
            <person name="Charron P."/>
            <person name="Farinelli L."/>
            <person name="Marton T."/>
            <person name="Kruger M."/>
            <person name="Pelin A."/>
            <person name="Brachmann A."/>
            <person name="Corradi N."/>
        </authorList>
    </citation>
    <scope>NUCLEOTIDE SEQUENCE [LARGE SCALE GENOMIC DNA]</scope>
    <source>
        <strain evidence="1 2">C2</strain>
    </source>
</reference>